<evidence type="ECO:0000256" key="1">
    <source>
        <dbReference type="SAM" id="MobiDB-lite"/>
    </source>
</evidence>
<reference evidence="2 3" key="1">
    <citation type="journal article" date="2021" name="BMC Genomics">
        <title>Datura genome reveals duplications of psychoactive alkaloid biosynthetic genes and high mutation rate following tissue culture.</title>
        <authorList>
            <person name="Rajewski A."/>
            <person name="Carter-House D."/>
            <person name="Stajich J."/>
            <person name="Litt A."/>
        </authorList>
    </citation>
    <scope>NUCLEOTIDE SEQUENCE [LARGE SCALE GENOMIC DNA]</scope>
    <source>
        <strain evidence="2">AR-01</strain>
    </source>
</reference>
<sequence>MSKLTERCMYNGPSLAPSSNQGATGFGVTELVSNRHLSLSPFCELIQTLDTLDGGSNVLSTTSSFVYYFQLNTLVVTCFLRLTWTLIARLLQEIMPPEFQPTGGGSRRRSDQADTMRHLRDENTGFEAEVQEVGTNAPSASYQTRSTARHAANPRFDKGSDSLEDGSS</sequence>
<name>A0ABS8V125_DATST</name>
<comment type="caution">
    <text evidence="2">The sequence shown here is derived from an EMBL/GenBank/DDBJ whole genome shotgun (WGS) entry which is preliminary data.</text>
</comment>
<gene>
    <name evidence="2" type="ORF">HAX54_026150</name>
</gene>
<dbReference type="Proteomes" id="UP000823775">
    <property type="component" value="Unassembled WGS sequence"/>
</dbReference>
<accession>A0ABS8V125</accession>
<evidence type="ECO:0000313" key="2">
    <source>
        <dbReference type="EMBL" id="MCD9640697.1"/>
    </source>
</evidence>
<evidence type="ECO:0000313" key="3">
    <source>
        <dbReference type="Proteomes" id="UP000823775"/>
    </source>
</evidence>
<proteinExistence type="predicted"/>
<keyword evidence="3" id="KW-1185">Reference proteome</keyword>
<dbReference type="EMBL" id="JACEIK010003179">
    <property type="protein sequence ID" value="MCD9640697.1"/>
    <property type="molecule type" value="Genomic_DNA"/>
</dbReference>
<feature type="compositionally biased region" description="Polar residues" evidence="1">
    <location>
        <begin position="133"/>
        <end position="146"/>
    </location>
</feature>
<organism evidence="2 3">
    <name type="scientific">Datura stramonium</name>
    <name type="common">Jimsonweed</name>
    <name type="synonym">Common thornapple</name>
    <dbReference type="NCBI Taxonomy" id="4076"/>
    <lineage>
        <taxon>Eukaryota</taxon>
        <taxon>Viridiplantae</taxon>
        <taxon>Streptophyta</taxon>
        <taxon>Embryophyta</taxon>
        <taxon>Tracheophyta</taxon>
        <taxon>Spermatophyta</taxon>
        <taxon>Magnoliopsida</taxon>
        <taxon>eudicotyledons</taxon>
        <taxon>Gunneridae</taxon>
        <taxon>Pentapetalae</taxon>
        <taxon>asterids</taxon>
        <taxon>lamiids</taxon>
        <taxon>Solanales</taxon>
        <taxon>Solanaceae</taxon>
        <taxon>Solanoideae</taxon>
        <taxon>Datureae</taxon>
        <taxon>Datura</taxon>
    </lineage>
</organism>
<feature type="compositionally biased region" description="Basic and acidic residues" evidence="1">
    <location>
        <begin position="108"/>
        <end position="123"/>
    </location>
</feature>
<feature type="region of interest" description="Disordered" evidence="1">
    <location>
        <begin position="98"/>
        <end position="168"/>
    </location>
</feature>
<protein>
    <submittedName>
        <fullName evidence="2">Uncharacterized protein</fullName>
    </submittedName>
</protein>